<dbReference type="Pfam" id="PF13641">
    <property type="entry name" value="Glyco_tranf_2_3"/>
    <property type="match status" value="1"/>
</dbReference>
<name>A0ABX8GLG2_9CELL</name>
<feature type="region of interest" description="Disordered" evidence="1">
    <location>
        <begin position="301"/>
        <end position="321"/>
    </location>
</feature>
<dbReference type="Gene3D" id="3.90.550.10">
    <property type="entry name" value="Spore Coat Polysaccharide Biosynthesis Protein SpsA, Chain A"/>
    <property type="match status" value="1"/>
</dbReference>
<dbReference type="SUPFAM" id="SSF53448">
    <property type="entry name" value="Nucleotide-diphospho-sugar transferases"/>
    <property type="match status" value="1"/>
</dbReference>
<protein>
    <submittedName>
        <fullName evidence="2">Glycosyltransferase family 2 protein</fullName>
    </submittedName>
</protein>
<gene>
    <name evidence="2" type="ORF">KKR89_04385</name>
</gene>
<evidence type="ECO:0000313" key="3">
    <source>
        <dbReference type="Proteomes" id="UP000679335"/>
    </source>
</evidence>
<evidence type="ECO:0000256" key="1">
    <source>
        <dbReference type="SAM" id="MobiDB-lite"/>
    </source>
</evidence>
<dbReference type="PANTHER" id="PTHR43179:SF7">
    <property type="entry name" value="RHAMNOSYLTRANSFERASE WBBL"/>
    <property type="match status" value="1"/>
</dbReference>
<dbReference type="PANTHER" id="PTHR43179">
    <property type="entry name" value="RHAMNOSYLTRANSFERASE WBBL"/>
    <property type="match status" value="1"/>
</dbReference>
<dbReference type="InterPro" id="IPR029044">
    <property type="entry name" value="Nucleotide-diphossugar_trans"/>
</dbReference>
<dbReference type="RefSeq" id="WP_208198030.1">
    <property type="nucleotide sequence ID" value="NZ_CP076023.1"/>
</dbReference>
<dbReference type="EMBL" id="CP076023">
    <property type="protein sequence ID" value="QWC16875.1"/>
    <property type="molecule type" value="Genomic_DNA"/>
</dbReference>
<sequence>MSPDVGPGPRTALVVVNYGSSALLEQNLARTARAPGASVVVVDSLSTAGERAAVRALATAHGWDLVEPDRNVGFGAGANLGVARAVQAGATHVVLLNPDLALEPGDVARLVTRTVEDPDALVAPRILAPSGLPFAASTTDLLLDDGTMRSSTRRPDPADGRPYVAWLSGACMACGVGLWQRIGGFAEEYFLYWEDVDLSVRAQQLGARLVVAADVTAVHDEGGTQQRTGRAKSETYYYFNIRNRLLHAARTLDPVERRRWWRTTPRAVRSVVLQGGRRQLLTSVSPWRAAFRGVRDGRRALRAAGAGPAPRPTSERRRAAA</sequence>
<evidence type="ECO:0000313" key="2">
    <source>
        <dbReference type="EMBL" id="QWC16875.1"/>
    </source>
</evidence>
<reference evidence="2 3" key="1">
    <citation type="submission" date="2021-05" db="EMBL/GenBank/DDBJ databases">
        <title>Novel species in genus Cellulomonas.</title>
        <authorList>
            <person name="Zhang G."/>
        </authorList>
    </citation>
    <scope>NUCLEOTIDE SEQUENCE [LARGE SCALE GENOMIC DNA]</scope>
    <source>
        <strain evidence="3">zg-ZUI157</strain>
    </source>
</reference>
<keyword evidence="3" id="KW-1185">Reference proteome</keyword>
<proteinExistence type="predicted"/>
<organism evidence="2 3">
    <name type="scientific">Cellulomonas dongxiuzhuiae</name>
    <dbReference type="NCBI Taxonomy" id="2819979"/>
    <lineage>
        <taxon>Bacteria</taxon>
        <taxon>Bacillati</taxon>
        <taxon>Actinomycetota</taxon>
        <taxon>Actinomycetes</taxon>
        <taxon>Micrococcales</taxon>
        <taxon>Cellulomonadaceae</taxon>
        <taxon>Cellulomonas</taxon>
    </lineage>
</organism>
<dbReference type="Proteomes" id="UP000679335">
    <property type="component" value="Chromosome"/>
</dbReference>
<accession>A0ABX8GLG2</accession>